<evidence type="ECO:0000256" key="1">
    <source>
        <dbReference type="SAM" id="MobiDB-lite"/>
    </source>
</evidence>
<protein>
    <submittedName>
        <fullName evidence="2">Uncharacterized protein</fullName>
    </submittedName>
</protein>
<feature type="region of interest" description="Disordered" evidence="1">
    <location>
        <begin position="336"/>
        <end position="369"/>
    </location>
</feature>
<name>A0A1V0SCH5_9VIRU</name>
<sequence length="369" mass="41265">MMQQHYENFLTTLYKFVQDLDRYHQTDGTKQALEIYNKLDMAKVIYRIYTLLKDNTKISTKDESLFEKSFEILPNVDVAVCWVDLASNRKQKVWTYLSILQIESDILVNQPKQLPEQLPKQEPHQEPQQEPLAFDPYVGVGGNTSAQGYNVEQMYASLANMPDEESGSGPGLTSIAKLIGLDKMVNFEDLSEQLKNMKPEDIENATNNIKEMLGNNMDEKTTSMLNSMLSDISLEMKSANLGGGDPFKNIMSVAETVAGKMKPKIQNGELDINKLVNSTQAFASQCKDKDGNQIFAEGSNPFAMLNQLAASMAGRGGQPMNEQQMMSQANNMLKSMGLQGDVEQLLNNQQPKKKSGNKKKGKKNVIVKK</sequence>
<proteinExistence type="predicted"/>
<organism evidence="2">
    <name type="scientific">Indivirus ILV1</name>
    <dbReference type="NCBI Taxonomy" id="1977633"/>
    <lineage>
        <taxon>Viruses</taxon>
        <taxon>Varidnaviria</taxon>
        <taxon>Bamfordvirae</taxon>
        <taxon>Nucleocytoviricota</taxon>
        <taxon>Megaviricetes</taxon>
        <taxon>Imitervirales</taxon>
        <taxon>Mimiviridae</taxon>
        <taxon>Klosneuvirinae</taxon>
        <taxon>Indivirus</taxon>
    </lineage>
</organism>
<dbReference type="EMBL" id="KY684085">
    <property type="protein sequence ID" value="ARF09417.1"/>
    <property type="molecule type" value="Genomic_DNA"/>
</dbReference>
<reference evidence="2" key="1">
    <citation type="journal article" date="2017" name="Science">
        <title>Giant viruses with an expanded complement of translation system components.</title>
        <authorList>
            <person name="Schulz F."/>
            <person name="Yutin N."/>
            <person name="Ivanova N.N."/>
            <person name="Ortega D.R."/>
            <person name="Lee T.K."/>
            <person name="Vierheilig J."/>
            <person name="Daims H."/>
            <person name="Horn M."/>
            <person name="Wagner M."/>
            <person name="Jensen G.J."/>
            <person name="Kyrpides N.C."/>
            <person name="Koonin E.V."/>
            <person name="Woyke T."/>
        </authorList>
    </citation>
    <scope>NUCLEOTIDE SEQUENCE</scope>
    <source>
        <strain evidence="2">ILV1</strain>
    </source>
</reference>
<feature type="compositionally biased region" description="Basic residues" evidence="1">
    <location>
        <begin position="351"/>
        <end position="369"/>
    </location>
</feature>
<accession>A0A1V0SCH5</accession>
<gene>
    <name evidence="2" type="ORF">Indivirus_1_40</name>
</gene>
<evidence type="ECO:0000313" key="2">
    <source>
        <dbReference type="EMBL" id="ARF09417.1"/>
    </source>
</evidence>